<proteinExistence type="predicted"/>
<name>A0A6I4W1V7_9BACL</name>
<evidence type="ECO:0000313" key="3">
    <source>
        <dbReference type="Proteomes" id="UP000430692"/>
    </source>
</evidence>
<keyword evidence="2" id="KW-0808">Transferase</keyword>
<dbReference type="GO" id="GO:0016740">
    <property type="term" value="F:transferase activity"/>
    <property type="evidence" value="ECO:0007669"/>
    <property type="project" value="UniProtKB-KW"/>
</dbReference>
<protein>
    <submittedName>
        <fullName evidence="2">Phosphotransferase</fullName>
    </submittedName>
</protein>
<dbReference type="Pfam" id="PF01636">
    <property type="entry name" value="APH"/>
    <property type="match status" value="1"/>
</dbReference>
<dbReference type="Gene3D" id="3.30.200.20">
    <property type="entry name" value="Phosphorylase Kinase, domain 1"/>
    <property type="match status" value="1"/>
</dbReference>
<evidence type="ECO:0000259" key="1">
    <source>
        <dbReference type="Pfam" id="PF01636"/>
    </source>
</evidence>
<reference evidence="2 3" key="1">
    <citation type="submission" date="2019-12" db="EMBL/GenBank/DDBJ databases">
        <title>Whole-genome analyses of novel actinobacteria.</title>
        <authorList>
            <person name="Sahin N."/>
            <person name="Saygin H."/>
        </authorList>
    </citation>
    <scope>NUCLEOTIDE SEQUENCE [LARGE SCALE GENOMIC DNA]</scope>
    <source>
        <strain evidence="2 3">KC615</strain>
    </source>
</reference>
<organism evidence="2 3">
    <name type="scientific">Shimazuella alba</name>
    <dbReference type="NCBI Taxonomy" id="2690964"/>
    <lineage>
        <taxon>Bacteria</taxon>
        <taxon>Bacillati</taxon>
        <taxon>Bacillota</taxon>
        <taxon>Bacilli</taxon>
        <taxon>Bacillales</taxon>
        <taxon>Thermoactinomycetaceae</taxon>
        <taxon>Shimazuella</taxon>
    </lineage>
</organism>
<sequence>MDNINTILKENYNLDVINVVPQKGGWASLAYKVFTDEHVYFLKVYEKDRASTEKWTALIDEYMPILFWLLQNSCLKDKIVVPIWTINGNYKCEDEKGIYIVYEYIVGETIGDRDLTEEQIEQLSHIITELHSYGGEIPQITNGIKEDFTIPYLQKLRYLFIDENHTMPDDIREVIDPYMEQITNWMDELERLSISLKKRNLKMVLCHTDIHNWNLMQSQKQLMLIDWEGLILAPAEADMIFFVKKPYYDKFLSIYQKTHRYFKINPDALLFYQIKRKLEDVWEFSEQLLFDQQNNHDRAETLDNLSKELSNL</sequence>
<dbReference type="Gene3D" id="1.20.58.840">
    <property type="match status" value="1"/>
</dbReference>
<feature type="domain" description="Aminoglycoside phosphotransferase" evidence="1">
    <location>
        <begin position="23"/>
        <end position="243"/>
    </location>
</feature>
<comment type="caution">
    <text evidence="2">The sequence shown here is derived from an EMBL/GenBank/DDBJ whole genome shotgun (WGS) entry which is preliminary data.</text>
</comment>
<accession>A0A6I4W1V7</accession>
<dbReference type="InterPro" id="IPR011009">
    <property type="entry name" value="Kinase-like_dom_sf"/>
</dbReference>
<evidence type="ECO:0000313" key="2">
    <source>
        <dbReference type="EMBL" id="MXQ54754.1"/>
    </source>
</evidence>
<dbReference type="Gene3D" id="1.10.510.10">
    <property type="entry name" value="Transferase(Phosphotransferase) domain 1"/>
    <property type="match status" value="1"/>
</dbReference>
<keyword evidence="3" id="KW-1185">Reference proteome</keyword>
<dbReference type="Proteomes" id="UP000430692">
    <property type="component" value="Unassembled WGS sequence"/>
</dbReference>
<dbReference type="EMBL" id="WUUL01000009">
    <property type="protein sequence ID" value="MXQ54754.1"/>
    <property type="molecule type" value="Genomic_DNA"/>
</dbReference>
<dbReference type="RefSeq" id="WP_160802106.1">
    <property type="nucleotide sequence ID" value="NZ_WUUL01000009.1"/>
</dbReference>
<gene>
    <name evidence="2" type="ORF">GSM42_13730</name>
</gene>
<dbReference type="InterPro" id="IPR002575">
    <property type="entry name" value="Aminoglycoside_PTrfase"/>
</dbReference>
<dbReference type="AlphaFoldDB" id="A0A6I4W1V7"/>
<dbReference type="SUPFAM" id="SSF56112">
    <property type="entry name" value="Protein kinase-like (PK-like)"/>
    <property type="match status" value="1"/>
</dbReference>